<sequence>MSTSGPVEDKADAPADDDDDAATVAADDRNDNEAARAAAATALWTRCLEHAGTSPRDQKIPTHVAVLKDIHGADYSTLLKCPLDDRSEHPYGQKGERKLAATGALARCRIEFFASDYTGLFRQGARTGLIRFSTAVAPPTGAASLVLGKAKHSKLFPLVAIKCMRANGPSGNLLFAGAKTGQAERDFFSHGLCTQLTRKVPTAAQPALRAFEKYSKYPLALGLSEFASLDEDGCDLSGGCEELGATFPWALHLHPRVASPPLPDGAPNTAFVDALLATIAPETVLYDVYAAASPDAVSGKDARVERIGRVVATSVAIPSPAGSPIVFRHQAKEDDYALRPEWASDLKKPVITHDGGTGTAGKNVGSKFFDGLIKAGRVVDRAPSRPAPLRRQPFECPLEGL</sequence>
<evidence type="ECO:0000256" key="1">
    <source>
        <dbReference type="SAM" id="MobiDB-lite"/>
    </source>
</evidence>
<keyword evidence="4" id="KW-1185">Reference proteome</keyword>
<reference evidence="3" key="2">
    <citation type="submission" date="2021-11" db="EMBL/GenBank/DDBJ databases">
        <authorList>
            <consortium name="Genoscope - CEA"/>
            <person name="William W."/>
        </authorList>
    </citation>
    <scope>NUCLEOTIDE SEQUENCE</scope>
</reference>
<evidence type="ECO:0000313" key="4">
    <source>
        <dbReference type="Proteomes" id="UP000789595"/>
    </source>
</evidence>
<reference evidence="2" key="1">
    <citation type="submission" date="2021-01" db="EMBL/GenBank/DDBJ databases">
        <authorList>
            <person name="Corre E."/>
            <person name="Pelletier E."/>
            <person name="Niang G."/>
            <person name="Scheremetjew M."/>
            <person name="Finn R."/>
            <person name="Kale V."/>
            <person name="Holt S."/>
            <person name="Cochrane G."/>
            <person name="Meng A."/>
            <person name="Brown T."/>
            <person name="Cohen L."/>
        </authorList>
    </citation>
    <scope>NUCLEOTIDE SEQUENCE</scope>
    <source>
        <strain evidence="2">CCMP1756</strain>
    </source>
</reference>
<protein>
    <submittedName>
        <fullName evidence="2">Uncharacterized protein</fullName>
    </submittedName>
</protein>
<dbReference type="EMBL" id="CAKKNE010000003">
    <property type="protein sequence ID" value="CAH0370732.1"/>
    <property type="molecule type" value="Genomic_DNA"/>
</dbReference>
<dbReference type="AlphaFoldDB" id="A0A7S4A0V4"/>
<evidence type="ECO:0000313" key="3">
    <source>
        <dbReference type="EMBL" id="CAH0370732.1"/>
    </source>
</evidence>
<feature type="region of interest" description="Disordered" evidence="1">
    <location>
        <begin position="1"/>
        <end position="32"/>
    </location>
</feature>
<dbReference type="EMBL" id="HBIW01018471">
    <property type="protein sequence ID" value="CAE0700460.1"/>
    <property type="molecule type" value="Transcribed_RNA"/>
</dbReference>
<organism evidence="2">
    <name type="scientific">Pelagomonas calceolata</name>
    <dbReference type="NCBI Taxonomy" id="35677"/>
    <lineage>
        <taxon>Eukaryota</taxon>
        <taxon>Sar</taxon>
        <taxon>Stramenopiles</taxon>
        <taxon>Ochrophyta</taxon>
        <taxon>Pelagophyceae</taxon>
        <taxon>Pelagomonadales</taxon>
        <taxon>Pelagomonadaceae</taxon>
        <taxon>Pelagomonas</taxon>
    </lineage>
</organism>
<dbReference type="OrthoDB" id="199114at2759"/>
<name>A0A7S4A0V4_9STRA</name>
<proteinExistence type="predicted"/>
<accession>A0A7S4A0V4</accession>
<dbReference type="Proteomes" id="UP000789595">
    <property type="component" value="Unassembled WGS sequence"/>
</dbReference>
<gene>
    <name evidence="2" type="ORF">PCAL00307_LOCUS15896</name>
    <name evidence="3" type="ORF">PECAL_3P06330</name>
</gene>
<evidence type="ECO:0000313" key="2">
    <source>
        <dbReference type="EMBL" id="CAE0700460.1"/>
    </source>
</evidence>